<dbReference type="InterPro" id="IPR034139">
    <property type="entry name" value="TOPRIM_OLD"/>
</dbReference>
<dbReference type="InterPro" id="IPR041685">
    <property type="entry name" value="AAA_GajA/Old/RecF-like"/>
</dbReference>
<dbReference type="PANTHER" id="PTHR43581">
    <property type="entry name" value="ATP/GTP PHOSPHATASE"/>
    <property type="match status" value="1"/>
</dbReference>
<sequence length="612" mass="70323">MLLQEFSLQGYKCYRDLTTIPFHNLTVLIGENDCGKSTILKALGLFLGKFNQQEDDFYNLEGAAVDTFTLTAKFQVDFANVSELLSPFIVDGYVFIKKIYTRGFAFRCFINKIALQDIDLETYTNLNSSDMKDLLNRLGLPAYSNQDDRKAEVKRYIEINNEMLPKHVLETEINFNTVSPALPHYQYYGSHEYGNPQSLVKKTLENIIRNQFYNEDGELKSSSIRKVKNNVLQKLNQSIEQNLLTQIQKYNPKIRSIQGRINIDFAQGLNFQGLELDEGQGFKLVDHKGEGSKKRLFLSILEWDKEIQTSSQQNRPVIRAYDEPDSNLHFEAQRKMFYAISEVANNPQANTQSIIATHSLTMIDRAPSNCINHIIQEAGVSSVNFLQTGGDLEIQKFLNQVSIVGGIKNSSIFYEKCFLIVEGDSEEASMGKIYKKWFNRTLSEDGIVIINLQTNGAWFNFLKLLRNNKKSSTVMLLDSDTQNPECGASVTVAKLNEIGFDADFLNNQVFFAGVQEFEDLYPDKRIRDVFNILYPRPTKRQWTLADIQRLRIDHLKISKGFDIETLKFIKHHKNRYRKPEFASSIIDLMTEKELKTIPVLQNLFDKIQDILS</sequence>
<keyword evidence="4" id="KW-1185">Reference proteome</keyword>
<reference evidence="3 4" key="1">
    <citation type="submission" date="2018-10" db="EMBL/GenBank/DDBJ databases">
        <title>Genome sequencing of Mucilaginibacter sp. HYN0043.</title>
        <authorList>
            <person name="Kim M."/>
            <person name="Yi H."/>
        </authorList>
    </citation>
    <scope>NUCLEOTIDE SEQUENCE [LARGE SCALE GENOMIC DNA]</scope>
    <source>
        <strain evidence="3 4">HYN0043</strain>
    </source>
</reference>
<dbReference type="EMBL" id="CP032869">
    <property type="protein sequence ID" value="AYL96333.1"/>
    <property type="molecule type" value="Genomic_DNA"/>
</dbReference>
<feature type="domain" description="OLD protein-like TOPRIM" evidence="2">
    <location>
        <begin position="413"/>
        <end position="480"/>
    </location>
</feature>
<dbReference type="OrthoDB" id="9792800at2"/>
<protein>
    <submittedName>
        <fullName evidence="3">DUF2813 domain-containing protein</fullName>
    </submittedName>
</protein>
<proteinExistence type="predicted"/>
<dbReference type="CDD" id="cd00267">
    <property type="entry name" value="ABC_ATPase"/>
    <property type="match status" value="1"/>
</dbReference>
<dbReference type="SUPFAM" id="SSF52540">
    <property type="entry name" value="P-loop containing nucleoside triphosphate hydrolases"/>
    <property type="match status" value="1"/>
</dbReference>
<dbReference type="Pfam" id="PF13175">
    <property type="entry name" value="AAA_15"/>
    <property type="match status" value="1"/>
</dbReference>
<dbReference type="Gene3D" id="3.40.50.300">
    <property type="entry name" value="P-loop containing nucleotide triphosphate hydrolases"/>
    <property type="match status" value="1"/>
</dbReference>
<name>A0A494VXX2_9SPHI</name>
<evidence type="ECO:0000313" key="3">
    <source>
        <dbReference type="EMBL" id="AYL96333.1"/>
    </source>
</evidence>
<evidence type="ECO:0000313" key="4">
    <source>
        <dbReference type="Proteomes" id="UP000270046"/>
    </source>
</evidence>
<dbReference type="AlphaFoldDB" id="A0A494VXX2"/>
<evidence type="ECO:0000259" key="2">
    <source>
        <dbReference type="Pfam" id="PF20469"/>
    </source>
</evidence>
<dbReference type="InterPro" id="IPR027417">
    <property type="entry name" value="P-loop_NTPase"/>
</dbReference>
<gene>
    <name evidence="3" type="ORF">HYN43_013970</name>
</gene>
<dbReference type="KEGG" id="muh:HYN43_013970"/>
<evidence type="ECO:0000259" key="1">
    <source>
        <dbReference type="Pfam" id="PF13175"/>
    </source>
</evidence>
<dbReference type="InterPro" id="IPR051396">
    <property type="entry name" value="Bact_Antivir_Def_Nuclease"/>
</dbReference>
<accession>A0A494VXX2</accession>
<dbReference type="PANTHER" id="PTHR43581:SF4">
    <property type="entry name" value="ATP_GTP PHOSPHATASE"/>
    <property type="match status" value="1"/>
</dbReference>
<dbReference type="Proteomes" id="UP000270046">
    <property type="component" value="Chromosome"/>
</dbReference>
<feature type="domain" description="Endonuclease GajA/Old nuclease/RecF-like AAA" evidence="1">
    <location>
        <begin position="1"/>
        <end position="363"/>
    </location>
</feature>
<organism evidence="3 4">
    <name type="scientific">Mucilaginibacter celer</name>
    <dbReference type="NCBI Taxonomy" id="2305508"/>
    <lineage>
        <taxon>Bacteria</taxon>
        <taxon>Pseudomonadati</taxon>
        <taxon>Bacteroidota</taxon>
        <taxon>Sphingobacteriia</taxon>
        <taxon>Sphingobacteriales</taxon>
        <taxon>Sphingobacteriaceae</taxon>
        <taxon>Mucilaginibacter</taxon>
    </lineage>
</organism>
<dbReference type="RefSeq" id="WP_119409930.1">
    <property type="nucleotide sequence ID" value="NZ_CP032869.1"/>
</dbReference>
<dbReference type="Pfam" id="PF20469">
    <property type="entry name" value="OLD-like_TOPRIM"/>
    <property type="match status" value="1"/>
</dbReference>